<name>A0ABY1Q403_9BACT</name>
<gene>
    <name evidence="3" type="ORF">SAMN06265222_106129</name>
</gene>
<sequence>MNTQSLNCQGMNCPMPIVELTKTARTLAEGDQIEVTATDLAFKPDVEAWARRMGHTIESYETEGELQKAVISLGPPK</sequence>
<evidence type="ECO:0000313" key="4">
    <source>
        <dbReference type="Proteomes" id="UP001158067"/>
    </source>
</evidence>
<dbReference type="Gene3D" id="3.30.110.40">
    <property type="entry name" value="TusA-like domain"/>
    <property type="match status" value="1"/>
</dbReference>
<dbReference type="EMBL" id="FXUG01000006">
    <property type="protein sequence ID" value="SMP58837.1"/>
    <property type="molecule type" value="Genomic_DNA"/>
</dbReference>
<dbReference type="PANTHER" id="PTHR33279:SF6">
    <property type="entry name" value="SULFUR CARRIER PROTEIN YEDF-RELATED"/>
    <property type="match status" value="1"/>
</dbReference>
<feature type="domain" description="UPF0033" evidence="2">
    <location>
        <begin position="6"/>
        <end position="30"/>
    </location>
</feature>
<proteinExistence type="inferred from homology"/>
<dbReference type="PANTHER" id="PTHR33279">
    <property type="entry name" value="SULFUR CARRIER PROTEIN YEDF-RELATED"/>
    <property type="match status" value="1"/>
</dbReference>
<evidence type="ECO:0000256" key="1">
    <source>
        <dbReference type="ARBA" id="ARBA00008984"/>
    </source>
</evidence>
<dbReference type="InterPro" id="IPR036868">
    <property type="entry name" value="TusA-like_sf"/>
</dbReference>
<keyword evidence="4" id="KW-1185">Reference proteome</keyword>
<accession>A0ABY1Q403</accession>
<organism evidence="3 4">
    <name type="scientific">Neorhodopirellula lusitana</name>
    <dbReference type="NCBI Taxonomy" id="445327"/>
    <lineage>
        <taxon>Bacteria</taxon>
        <taxon>Pseudomonadati</taxon>
        <taxon>Planctomycetota</taxon>
        <taxon>Planctomycetia</taxon>
        <taxon>Pirellulales</taxon>
        <taxon>Pirellulaceae</taxon>
        <taxon>Neorhodopirellula</taxon>
    </lineage>
</organism>
<dbReference type="Proteomes" id="UP001158067">
    <property type="component" value="Unassembled WGS sequence"/>
</dbReference>
<dbReference type="Pfam" id="PF01206">
    <property type="entry name" value="TusA"/>
    <property type="match status" value="1"/>
</dbReference>
<dbReference type="RefSeq" id="WP_283432879.1">
    <property type="nucleotide sequence ID" value="NZ_CAWLDM010000001.1"/>
</dbReference>
<protein>
    <submittedName>
        <fullName evidence="3">TusA-related sulfurtransferase</fullName>
    </submittedName>
</protein>
<dbReference type="InterPro" id="IPR001455">
    <property type="entry name" value="TusA-like"/>
</dbReference>
<comment type="similarity">
    <text evidence="1">Belongs to the sulfur carrier protein TusA family.</text>
</comment>
<evidence type="ECO:0000259" key="2">
    <source>
        <dbReference type="PROSITE" id="PS01148"/>
    </source>
</evidence>
<dbReference type="SUPFAM" id="SSF64307">
    <property type="entry name" value="SirA-like"/>
    <property type="match status" value="1"/>
</dbReference>
<dbReference type="PROSITE" id="PS01148">
    <property type="entry name" value="UPF0033"/>
    <property type="match status" value="1"/>
</dbReference>
<reference evidence="3 4" key="1">
    <citation type="submission" date="2017-05" db="EMBL/GenBank/DDBJ databases">
        <authorList>
            <person name="Varghese N."/>
            <person name="Submissions S."/>
        </authorList>
    </citation>
    <scope>NUCLEOTIDE SEQUENCE [LARGE SCALE GENOMIC DNA]</scope>
    <source>
        <strain evidence="3 4">DSM 25457</strain>
    </source>
</reference>
<comment type="caution">
    <text evidence="3">The sequence shown here is derived from an EMBL/GenBank/DDBJ whole genome shotgun (WGS) entry which is preliminary data.</text>
</comment>
<evidence type="ECO:0000313" key="3">
    <source>
        <dbReference type="EMBL" id="SMP58837.1"/>
    </source>
</evidence>